<keyword evidence="1" id="KW-0812">Transmembrane</keyword>
<dbReference type="RefSeq" id="WP_004965101.1">
    <property type="nucleotide sequence ID" value="NZ_LR134117.1"/>
</dbReference>
<dbReference type="Proteomes" id="UP000281391">
    <property type="component" value="Chromosome"/>
</dbReference>
<dbReference type="AlphaFoldDB" id="A0A447L1H4"/>
<evidence type="ECO:0000313" key="2">
    <source>
        <dbReference type="EMBL" id="VDZ65017.1"/>
    </source>
</evidence>
<dbReference type="EMBL" id="LR134117">
    <property type="protein sequence ID" value="VDZ65017.1"/>
    <property type="molecule type" value="Genomic_DNA"/>
</dbReference>
<feature type="transmembrane region" description="Helical" evidence="1">
    <location>
        <begin position="88"/>
        <end position="109"/>
    </location>
</feature>
<proteinExistence type="predicted"/>
<organism evidence="2 3">
    <name type="scientific">Serratia odorifera</name>
    <dbReference type="NCBI Taxonomy" id="618"/>
    <lineage>
        <taxon>Bacteria</taxon>
        <taxon>Pseudomonadati</taxon>
        <taxon>Pseudomonadota</taxon>
        <taxon>Gammaproteobacteria</taxon>
        <taxon>Enterobacterales</taxon>
        <taxon>Yersiniaceae</taxon>
        <taxon>Serratia</taxon>
    </lineage>
</organism>
<name>A0A447L1H4_SEROD</name>
<evidence type="ECO:0000313" key="3">
    <source>
        <dbReference type="Proteomes" id="UP000281391"/>
    </source>
</evidence>
<gene>
    <name evidence="2" type="ORF">NCTC11214_05261</name>
</gene>
<protein>
    <submittedName>
        <fullName evidence="2">Uncharacterized protein</fullName>
    </submittedName>
</protein>
<reference evidence="2 3" key="1">
    <citation type="submission" date="2018-12" db="EMBL/GenBank/DDBJ databases">
        <authorList>
            <consortium name="Pathogen Informatics"/>
        </authorList>
    </citation>
    <scope>NUCLEOTIDE SEQUENCE [LARGE SCALE GENOMIC DNA]</scope>
    <source>
        <strain evidence="2 3">NCTC11214</strain>
    </source>
</reference>
<keyword evidence="1" id="KW-0472">Membrane</keyword>
<dbReference type="KEGG" id="sof:NCTC11214_05261"/>
<evidence type="ECO:0000256" key="1">
    <source>
        <dbReference type="SAM" id="Phobius"/>
    </source>
</evidence>
<sequence>MKTITVEKHGLLADFVTWGVAPNYARFFLGKCHEANGQIALEPFVFNDSMHLTNPHQWFAANTAFWCRAYREAESSKEQAETLASIRAIFFVAGMLGQGSITALILQWWQATFELHGLPAPNIAVAVKSQSNRIH</sequence>
<keyword evidence="1" id="KW-1133">Transmembrane helix</keyword>
<accession>A0A447L1H4</accession>